<protein>
    <submittedName>
        <fullName evidence="1">CLUMA_CG010093, isoform A</fullName>
    </submittedName>
</protein>
<keyword evidence="2" id="KW-1185">Reference proteome</keyword>
<name>A0A1J1IAC8_9DIPT</name>
<dbReference type="Proteomes" id="UP000183832">
    <property type="component" value="Unassembled WGS sequence"/>
</dbReference>
<gene>
    <name evidence="1" type="ORF">CLUMA_CG010093</name>
</gene>
<evidence type="ECO:0000313" key="1">
    <source>
        <dbReference type="EMBL" id="CRK96524.1"/>
    </source>
</evidence>
<organism evidence="1 2">
    <name type="scientific">Clunio marinus</name>
    <dbReference type="NCBI Taxonomy" id="568069"/>
    <lineage>
        <taxon>Eukaryota</taxon>
        <taxon>Metazoa</taxon>
        <taxon>Ecdysozoa</taxon>
        <taxon>Arthropoda</taxon>
        <taxon>Hexapoda</taxon>
        <taxon>Insecta</taxon>
        <taxon>Pterygota</taxon>
        <taxon>Neoptera</taxon>
        <taxon>Endopterygota</taxon>
        <taxon>Diptera</taxon>
        <taxon>Nematocera</taxon>
        <taxon>Chironomoidea</taxon>
        <taxon>Chironomidae</taxon>
        <taxon>Clunio</taxon>
    </lineage>
</organism>
<dbReference type="EMBL" id="CVRI01000044">
    <property type="protein sequence ID" value="CRK96524.1"/>
    <property type="molecule type" value="Genomic_DNA"/>
</dbReference>
<accession>A0A1J1IAC8</accession>
<proteinExistence type="predicted"/>
<sequence>MYIKQNNIFRLSLVSEIFCSISYDYLNQNRKEHENLIESFEEVEAKTTIEKSIVMKNKWSNVLENMKWVDFDGKTQSLHSTSKMTQKDVNRKSDYVAASEVVTEEQRERSNELKANTCLNMQIVNSMQD</sequence>
<dbReference type="AlphaFoldDB" id="A0A1J1IAC8"/>
<evidence type="ECO:0000313" key="2">
    <source>
        <dbReference type="Proteomes" id="UP000183832"/>
    </source>
</evidence>
<reference evidence="1 2" key="1">
    <citation type="submission" date="2015-04" db="EMBL/GenBank/DDBJ databases">
        <authorList>
            <person name="Syromyatnikov M.Y."/>
            <person name="Popov V.N."/>
        </authorList>
    </citation>
    <scope>NUCLEOTIDE SEQUENCE [LARGE SCALE GENOMIC DNA]</scope>
</reference>